<sequence>MYRLDMQELEQFYLFNGFYWECRGILIRPTDLKIIIKMNDGNQYHSDITGSDRANYNLAKLHAQICLSYL</sequence>
<reference evidence="2" key="1">
    <citation type="submission" date="2003-08" db="EMBL/GenBank/DDBJ databases">
        <authorList>
            <person name="Birren B."/>
            <person name="Nusbaum C."/>
            <person name="Abebe A."/>
            <person name="Abouelleil A."/>
            <person name="Adekoya E."/>
            <person name="Ait-zahra M."/>
            <person name="Allen N."/>
            <person name="Allen T."/>
            <person name="An P."/>
            <person name="Anderson M."/>
            <person name="Anderson S."/>
            <person name="Arachchi H."/>
            <person name="Armbruster J."/>
            <person name="Bachantsang P."/>
            <person name="Baldwin J."/>
            <person name="Barry A."/>
            <person name="Bayul T."/>
            <person name="Blitshsteyn B."/>
            <person name="Bloom T."/>
            <person name="Blye J."/>
            <person name="Boguslavskiy L."/>
            <person name="Borowsky M."/>
            <person name="Boukhgalter B."/>
            <person name="Brunache A."/>
            <person name="Butler J."/>
            <person name="Calixte N."/>
            <person name="Calvo S."/>
            <person name="Camarata J."/>
            <person name="Campo K."/>
            <person name="Chang J."/>
            <person name="Cheshatsang Y."/>
            <person name="Citroen M."/>
            <person name="Collymore A."/>
            <person name="Considine T."/>
            <person name="Cook A."/>
            <person name="Cooke P."/>
            <person name="Corum B."/>
            <person name="Cuomo C."/>
            <person name="David R."/>
            <person name="Dawoe T."/>
            <person name="Degray S."/>
            <person name="Dodge S."/>
            <person name="Dooley K."/>
            <person name="Dorje P."/>
            <person name="Dorjee K."/>
            <person name="Dorris L."/>
            <person name="Duffey N."/>
            <person name="Dupes A."/>
            <person name="Elkins T."/>
            <person name="Engels R."/>
            <person name="Erickson J."/>
            <person name="Farina A."/>
            <person name="Faro S."/>
            <person name="Ferreira P."/>
            <person name="Fischer H."/>
            <person name="Fitzgerald M."/>
            <person name="Foley K."/>
            <person name="Gage D."/>
            <person name="Galagan J."/>
            <person name="Gearin G."/>
            <person name="Gnerre S."/>
            <person name="Gnirke A."/>
            <person name="Goyette A."/>
            <person name="Graham J."/>
            <person name="Grandbois E."/>
            <person name="Gyaltsen K."/>
            <person name="Hafez N."/>
            <person name="Hagopian D."/>
            <person name="Hagos B."/>
            <person name="Hall J."/>
            <person name="Hatcher B."/>
            <person name="Heller A."/>
            <person name="Higgins H."/>
            <person name="Honan T."/>
            <person name="Horn A."/>
            <person name="Houde N."/>
            <person name="Hughes L."/>
            <person name="Hulme W."/>
            <person name="Husby E."/>
            <person name="Iliev I."/>
            <person name="Jaffe D."/>
            <person name="Jones C."/>
            <person name="Kamal M."/>
            <person name="Kamat A."/>
            <person name="Kamvysselis M."/>
            <person name="Karlsson E."/>
            <person name="Kells C."/>
            <person name="Kieu A."/>
            <person name="Kisner P."/>
            <person name="Kodira C."/>
            <person name="Kulbokas E."/>
            <person name="Labutti K."/>
            <person name="Lama D."/>
            <person name="Landers T."/>
            <person name="Leger J."/>
            <person name="Levine S."/>
            <person name="Lewis D."/>
            <person name="Lewis T."/>
            <person name="Lindblad-toh K."/>
            <person name="Liu X."/>
            <person name="Lokyitsang T."/>
            <person name="Lokyitsang Y."/>
            <person name="Lucien O."/>
            <person name="Lui A."/>
            <person name="Ma L.J."/>
            <person name="Mabbitt R."/>
            <person name="Macdonald J."/>
            <person name="Maclean C."/>
            <person name="Major J."/>
            <person name="Manning J."/>
            <person name="Marabella R."/>
            <person name="Maru K."/>
            <person name="Matthews C."/>
            <person name="Mauceli E."/>
            <person name="Mccarthy M."/>
            <person name="Mcdonough S."/>
            <person name="Mcghee T."/>
            <person name="Meldrim J."/>
            <person name="Meneus L."/>
            <person name="Mesirov J."/>
            <person name="Mihalev A."/>
            <person name="Mihova T."/>
            <person name="Mikkelsen T."/>
            <person name="Mlenga V."/>
            <person name="Moru K."/>
            <person name="Mozes J."/>
            <person name="Mulrain L."/>
            <person name="Munson G."/>
            <person name="Naylor J."/>
            <person name="Newes C."/>
            <person name="Nguyen C."/>
            <person name="Nguyen N."/>
            <person name="Nguyen T."/>
            <person name="Nicol R."/>
            <person name="Nielsen C."/>
            <person name="Nizzari M."/>
            <person name="Norbu C."/>
            <person name="Norbu N."/>
            <person name="O'donnell P."/>
            <person name="Okoawo O."/>
            <person name="O'leary S."/>
            <person name="Omotosho B."/>
            <person name="O'neill K."/>
            <person name="Osman S."/>
            <person name="Parker S."/>
            <person name="Perrin D."/>
            <person name="Phunkhang P."/>
            <person name="Piqani B."/>
            <person name="Purcell S."/>
            <person name="Rachupka T."/>
            <person name="Ramasamy U."/>
            <person name="Rameau R."/>
            <person name="Ray V."/>
            <person name="Raymond C."/>
            <person name="Retta R."/>
            <person name="Richardson S."/>
            <person name="Rise C."/>
            <person name="Rodriguez J."/>
            <person name="Rogers J."/>
            <person name="Rogov P."/>
            <person name="Rutman M."/>
            <person name="Schupbach R."/>
            <person name="Seaman C."/>
            <person name="Settipalli S."/>
            <person name="Sharpe T."/>
            <person name="Sheridan J."/>
            <person name="Sherpa N."/>
            <person name="Shi J."/>
            <person name="Smirnov S."/>
            <person name="Smith C."/>
            <person name="Sougnez C."/>
            <person name="Spencer B."/>
            <person name="Stalker J."/>
            <person name="Stange-thomann N."/>
            <person name="Stavropoulos S."/>
            <person name="Stetson K."/>
            <person name="Stone C."/>
            <person name="Stone S."/>
            <person name="Stubbs M."/>
            <person name="Talamas J."/>
            <person name="Tchuinga P."/>
            <person name="Tenzing P."/>
            <person name="Tesfaye S."/>
            <person name="Theodore J."/>
            <person name="Thoulutsang Y."/>
            <person name="Topham K."/>
            <person name="Towey S."/>
            <person name="Tsamla T."/>
            <person name="Tsomo N."/>
            <person name="Vallee D."/>
            <person name="Vassiliev H."/>
            <person name="Venkataraman V."/>
            <person name="Vinson J."/>
            <person name="Vo A."/>
            <person name="Wade C."/>
            <person name="Wang S."/>
            <person name="Wangchuk T."/>
            <person name="Wangdi T."/>
            <person name="Whittaker C."/>
            <person name="Wilkinson J."/>
            <person name="Wu Y."/>
            <person name="Wyman D."/>
            <person name="Yadav S."/>
            <person name="Yang S."/>
            <person name="Yang X."/>
            <person name="Yeager S."/>
            <person name="Yee E."/>
            <person name="Young G."/>
            <person name="Zainoun J."/>
            <person name="Zembeck L."/>
            <person name="Zimmer A."/>
            <person name="Zody M."/>
            <person name="Lander E."/>
        </authorList>
    </citation>
    <scope>NUCLEOTIDE SEQUENCE [LARGE SCALE GENOMIC DNA]</scope>
</reference>
<proteinExistence type="predicted"/>
<dbReference type="Proteomes" id="UP000007875">
    <property type="component" value="Unassembled WGS sequence"/>
</dbReference>
<dbReference type="GeneTree" id="ENSGT00390000001130"/>
<dbReference type="Ensembl" id="ENSCSAVT00000011254.1">
    <property type="protein sequence ID" value="ENSCSAVP00000011123.1"/>
    <property type="gene ID" value="ENSCSAVG00000006504.1"/>
</dbReference>
<keyword evidence="2" id="KW-1185">Reference proteome</keyword>
<protein>
    <submittedName>
        <fullName evidence="1">Uncharacterized protein</fullName>
    </submittedName>
</protein>
<dbReference type="AlphaFoldDB" id="H2Z0L1"/>
<accession>H2Z0L1</accession>
<reference evidence="1" key="2">
    <citation type="submission" date="2025-08" db="UniProtKB">
        <authorList>
            <consortium name="Ensembl"/>
        </authorList>
    </citation>
    <scope>IDENTIFICATION</scope>
</reference>
<dbReference type="HOGENOM" id="CLU_2764339_0_0_1"/>
<evidence type="ECO:0000313" key="1">
    <source>
        <dbReference type="Ensembl" id="ENSCSAVP00000011123.1"/>
    </source>
</evidence>
<evidence type="ECO:0000313" key="2">
    <source>
        <dbReference type="Proteomes" id="UP000007875"/>
    </source>
</evidence>
<organism evidence="1 2">
    <name type="scientific">Ciona savignyi</name>
    <name type="common">Pacific transparent sea squirt</name>
    <dbReference type="NCBI Taxonomy" id="51511"/>
    <lineage>
        <taxon>Eukaryota</taxon>
        <taxon>Metazoa</taxon>
        <taxon>Chordata</taxon>
        <taxon>Tunicata</taxon>
        <taxon>Ascidiacea</taxon>
        <taxon>Phlebobranchia</taxon>
        <taxon>Cionidae</taxon>
        <taxon>Ciona</taxon>
    </lineage>
</organism>
<reference evidence="1" key="3">
    <citation type="submission" date="2025-09" db="UniProtKB">
        <authorList>
            <consortium name="Ensembl"/>
        </authorList>
    </citation>
    <scope>IDENTIFICATION</scope>
</reference>
<name>H2Z0L1_CIOSA</name>